<reference evidence="2" key="1">
    <citation type="journal article" date="2019" name="Int. J. Syst. Evol. Microbiol.">
        <title>The Global Catalogue of Microorganisms (GCM) 10K type strain sequencing project: providing services to taxonomists for standard genome sequencing and annotation.</title>
        <authorList>
            <consortium name="The Broad Institute Genomics Platform"/>
            <consortium name="The Broad Institute Genome Sequencing Center for Infectious Disease"/>
            <person name="Wu L."/>
            <person name="Ma J."/>
        </authorList>
    </citation>
    <scope>NUCLEOTIDE SEQUENCE [LARGE SCALE GENOMIC DNA]</scope>
    <source>
        <strain evidence="2">CCUG 63682</strain>
    </source>
</reference>
<accession>A0ABV9N8N4</accession>
<dbReference type="RefSeq" id="WP_387965210.1">
    <property type="nucleotide sequence ID" value="NZ_JBHSGP010000023.1"/>
</dbReference>
<dbReference type="Proteomes" id="UP001595953">
    <property type="component" value="Unassembled WGS sequence"/>
</dbReference>
<name>A0ABV9N8N4_9FLAO</name>
<evidence type="ECO:0000313" key="1">
    <source>
        <dbReference type="EMBL" id="MFC4723611.1"/>
    </source>
</evidence>
<protein>
    <submittedName>
        <fullName evidence="1">Ester cyclase</fullName>
    </submittedName>
</protein>
<organism evidence="1 2">
    <name type="scientific">Geojedonia litorea</name>
    <dbReference type="NCBI Taxonomy" id="1268269"/>
    <lineage>
        <taxon>Bacteria</taxon>
        <taxon>Pseudomonadati</taxon>
        <taxon>Bacteroidota</taxon>
        <taxon>Flavobacteriia</taxon>
        <taxon>Flavobacteriales</taxon>
        <taxon>Flavobacteriaceae</taxon>
        <taxon>Geojedonia</taxon>
    </lineage>
</organism>
<dbReference type="Gene3D" id="3.10.450.50">
    <property type="match status" value="2"/>
</dbReference>
<sequence length="304" mass="34903">MKKILFVGLALVLFTACQNQEQRYFDESTEIETIHQLFKNLQDANFDDVRTIYNDTAKIHVNSLTPISIDESISYEKESRELFSMYTFKDSIYPEMVVTKKGQTWVNTWPTWVGKVQGHDKEITIPGHATYRFENGKIVEEYVYYDSAPLTAIMAELEKANNLPIEDKVIYGQVDTFINEFLNKKNTAVLDDLINDKYVRYMNDVKDAGSKEELVSNLNVFFTGFPDFKIKLLHKSPIFNNTLFVHWQMTGTNTGEFNGAAATGKSVKVNGLSRLHFTGNGKLDEENLFYDQLNLMTQLGYTLN</sequence>
<dbReference type="SUPFAM" id="SSF54427">
    <property type="entry name" value="NTF2-like"/>
    <property type="match status" value="2"/>
</dbReference>
<keyword evidence="2" id="KW-1185">Reference proteome</keyword>
<dbReference type="InterPro" id="IPR032710">
    <property type="entry name" value="NTF2-like_dom_sf"/>
</dbReference>
<gene>
    <name evidence="1" type="ORF">ACFO5O_14875</name>
</gene>
<dbReference type="EMBL" id="JBHSGP010000023">
    <property type="protein sequence ID" value="MFC4723611.1"/>
    <property type="molecule type" value="Genomic_DNA"/>
</dbReference>
<evidence type="ECO:0000313" key="2">
    <source>
        <dbReference type="Proteomes" id="UP001595953"/>
    </source>
</evidence>
<dbReference type="PANTHER" id="PTHR38436:SF1">
    <property type="entry name" value="ESTER CYCLASE"/>
    <property type="match status" value="1"/>
</dbReference>
<dbReference type="Pfam" id="PF07366">
    <property type="entry name" value="SnoaL"/>
    <property type="match status" value="1"/>
</dbReference>
<dbReference type="PANTHER" id="PTHR38436">
    <property type="entry name" value="POLYKETIDE CYCLASE SNOAL-LIKE DOMAIN"/>
    <property type="match status" value="1"/>
</dbReference>
<dbReference type="PROSITE" id="PS51257">
    <property type="entry name" value="PROKAR_LIPOPROTEIN"/>
    <property type="match status" value="1"/>
</dbReference>
<proteinExistence type="predicted"/>
<dbReference type="InterPro" id="IPR009959">
    <property type="entry name" value="Cyclase_SnoaL-like"/>
</dbReference>
<comment type="caution">
    <text evidence="1">The sequence shown here is derived from an EMBL/GenBank/DDBJ whole genome shotgun (WGS) entry which is preliminary data.</text>
</comment>